<name>A0A9D7SSE2_9BACT</name>
<dbReference type="AlphaFoldDB" id="A0A9D7SSE2"/>
<feature type="domain" description="DUF4143" evidence="2">
    <location>
        <begin position="222"/>
        <end position="383"/>
    </location>
</feature>
<dbReference type="EMBL" id="JADKGY010000001">
    <property type="protein sequence ID" value="MBK9980900.1"/>
    <property type="molecule type" value="Genomic_DNA"/>
</dbReference>
<evidence type="ECO:0000259" key="1">
    <source>
        <dbReference type="Pfam" id="PF13173"/>
    </source>
</evidence>
<dbReference type="Proteomes" id="UP000808337">
    <property type="component" value="Unassembled WGS sequence"/>
</dbReference>
<reference evidence="3 4" key="1">
    <citation type="submission" date="2020-10" db="EMBL/GenBank/DDBJ databases">
        <title>Connecting structure to function with the recovery of over 1000 high-quality activated sludge metagenome-assembled genomes encoding full-length rRNA genes using long-read sequencing.</title>
        <authorList>
            <person name="Singleton C.M."/>
            <person name="Petriglieri F."/>
            <person name="Kristensen J.M."/>
            <person name="Kirkegaard R.H."/>
            <person name="Michaelsen T.Y."/>
            <person name="Andersen M.H."/>
            <person name="Karst S.M."/>
            <person name="Dueholm M.S."/>
            <person name="Nielsen P.H."/>
            <person name="Albertsen M."/>
        </authorList>
    </citation>
    <scope>NUCLEOTIDE SEQUENCE [LARGE SCALE GENOMIC DNA]</scope>
    <source>
        <strain evidence="3">Ribe_18-Q3-R11-54_MAXAC.273</strain>
    </source>
</reference>
<dbReference type="PANTHER" id="PTHR33295">
    <property type="entry name" value="ATPASE"/>
    <property type="match status" value="1"/>
</dbReference>
<dbReference type="InterPro" id="IPR041682">
    <property type="entry name" value="AAA_14"/>
</dbReference>
<evidence type="ECO:0000313" key="4">
    <source>
        <dbReference type="Proteomes" id="UP000808337"/>
    </source>
</evidence>
<dbReference type="InterPro" id="IPR025420">
    <property type="entry name" value="DUF4143"/>
</dbReference>
<dbReference type="Pfam" id="PF13635">
    <property type="entry name" value="DUF4143"/>
    <property type="match status" value="1"/>
</dbReference>
<dbReference type="GO" id="GO:0005524">
    <property type="term" value="F:ATP binding"/>
    <property type="evidence" value="ECO:0007669"/>
    <property type="project" value="UniProtKB-KW"/>
</dbReference>
<keyword evidence="3" id="KW-0547">Nucleotide-binding</keyword>
<gene>
    <name evidence="3" type="ORF">IPP15_00505</name>
</gene>
<dbReference type="InterPro" id="IPR027417">
    <property type="entry name" value="P-loop_NTPase"/>
</dbReference>
<dbReference type="SUPFAM" id="SSF52540">
    <property type="entry name" value="P-loop containing nucleoside triphosphate hydrolases"/>
    <property type="match status" value="1"/>
</dbReference>
<proteinExistence type="predicted"/>
<dbReference type="Pfam" id="PF13173">
    <property type="entry name" value="AAA_14"/>
    <property type="match status" value="1"/>
</dbReference>
<evidence type="ECO:0000313" key="3">
    <source>
        <dbReference type="EMBL" id="MBK9980900.1"/>
    </source>
</evidence>
<accession>A0A9D7SSE2</accession>
<organism evidence="3 4">
    <name type="scientific">Candidatus Opimibacter skivensis</name>
    <dbReference type="NCBI Taxonomy" id="2982028"/>
    <lineage>
        <taxon>Bacteria</taxon>
        <taxon>Pseudomonadati</taxon>
        <taxon>Bacteroidota</taxon>
        <taxon>Saprospiria</taxon>
        <taxon>Saprospirales</taxon>
        <taxon>Saprospiraceae</taxon>
        <taxon>Candidatus Opimibacter</taxon>
    </lineage>
</organism>
<protein>
    <submittedName>
        <fullName evidence="3">ATP-binding protein</fullName>
    </submittedName>
</protein>
<sequence>MKRKEVLYLTEWKSKKDRKPLIISGARQVGKTWLLKEFGSLEFKNYAYLNFESDESLKTIFEGGFDLNRILSAIEIITGIKVEPGVTLLVFDEIQEAPKALLALKFFYEQLPQLHLACAGSLLGIALGKKTSFPVGKVEFLDLYPLNFPEYLEAIGQGGLKEAMANQDWILLQTFNQKLISLLREYYYIGGMPEVVASFINDHDFTKARNIQNNILRTYQLDFSKHASSSIVPRIRMLWNSIPGQLSKENKKFLYKAVKPGARSKDYELALYWLIDAGLVYRISNLTAVQLPLKAYEDINSFKLFILDIGLLGAMVDLDVKVLLDEHQILKEYKGSMTEQYVVQQLKSQRQSECYYFSPSNQKSEIDFVFENNSHIWPLEVKAEENLQAKSLKIFYDLYHPLTSFRTSMSGYREQDWLTNIPLYAINEIFAIAGKR</sequence>
<keyword evidence="3" id="KW-0067">ATP-binding</keyword>
<evidence type="ECO:0000259" key="2">
    <source>
        <dbReference type="Pfam" id="PF13635"/>
    </source>
</evidence>
<dbReference type="PANTHER" id="PTHR33295:SF7">
    <property type="entry name" value="ATPASE"/>
    <property type="match status" value="1"/>
</dbReference>
<comment type="caution">
    <text evidence="3">The sequence shown here is derived from an EMBL/GenBank/DDBJ whole genome shotgun (WGS) entry which is preliminary data.</text>
</comment>
<feature type="domain" description="AAA" evidence="1">
    <location>
        <begin position="18"/>
        <end position="152"/>
    </location>
</feature>